<feature type="transmembrane region" description="Helical" evidence="1">
    <location>
        <begin position="9"/>
        <end position="26"/>
    </location>
</feature>
<feature type="transmembrane region" description="Helical" evidence="1">
    <location>
        <begin position="46"/>
        <end position="69"/>
    </location>
</feature>
<dbReference type="AlphaFoldDB" id="A0A3E0TU35"/>
<evidence type="ECO:0000313" key="2">
    <source>
        <dbReference type="EMBL" id="REL27482.1"/>
    </source>
</evidence>
<keyword evidence="1" id="KW-0812">Transmembrane</keyword>
<keyword evidence="1" id="KW-0472">Membrane</keyword>
<sequence length="154" mass="17153">MDMPFKMKVSLLAIITNLLILGFYLLGTNNLATDQAVEEAEIINLVIQNLITCGVIFAVLMIIVAAINHKDALQGDDERDRLIGLYGDQAGYFGLTLIMALLLIWWWGGSLSTKPFAIASVTDSVNFIHFLFIGFLISDCAKSIRQIWLYHRGC</sequence>
<proteinExistence type="predicted"/>
<feature type="transmembrane region" description="Helical" evidence="1">
    <location>
        <begin position="115"/>
        <end position="137"/>
    </location>
</feature>
<accession>A0A3E0TU35</accession>
<name>A0A3E0TU35_9GAMM</name>
<gene>
    <name evidence="2" type="ORF">DXX93_13555</name>
</gene>
<reference evidence="2 3" key="1">
    <citation type="submission" date="2018-08" db="EMBL/GenBank/DDBJ databases">
        <title>Thalassotalea euphylliae genome.</title>
        <authorList>
            <person name="Summers S."/>
            <person name="Rice S.A."/>
            <person name="Freckelton M.L."/>
            <person name="Nedved B.T."/>
            <person name="Hadfield M.G."/>
        </authorList>
    </citation>
    <scope>NUCLEOTIDE SEQUENCE [LARGE SCALE GENOMIC DNA]</scope>
    <source>
        <strain evidence="2 3">H1</strain>
    </source>
</reference>
<keyword evidence="1" id="KW-1133">Transmembrane helix</keyword>
<dbReference type="Proteomes" id="UP000256478">
    <property type="component" value="Unassembled WGS sequence"/>
</dbReference>
<protein>
    <submittedName>
        <fullName evidence="2">Uncharacterized protein</fullName>
    </submittedName>
</protein>
<evidence type="ECO:0000313" key="3">
    <source>
        <dbReference type="Proteomes" id="UP000256478"/>
    </source>
</evidence>
<evidence type="ECO:0000256" key="1">
    <source>
        <dbReference type="SAM" id="Phobius"/>
    </source>
</evidence>
<comment type="caution">
    <text evidence="2">The sequence shown here is derived from an EMBL/GenBank/DDBJ whole genome shotgun (WGS) entry which is preliminary data.</text>
</comment>
<dbReference type="EMBL" id="QUOU01000001">
    <property type="protein sequence ID" value="REL27482.1"/>
    <property type="molecule type" value="Genomic_DNA"/>
</dbReference>
<feature type="transmembrane region" description="Helical" evidence="1">
    <location>
        <begin position="90"/>
        <end position="109"/>
    </location>
</feature>
<organism evidence="2 3">
    <name type="scientific">Thalassotalea euphylliae</name>
    <dbReference type="NCBI Taxonomy" id="1655234"/>
    <lineage>
        <taxon>Bacteria</taxon>
        <taxon>Pseudomonadati</taxon>
        <taxon>Pseudomonadota</taxon>
        <taxon>Gammaproteobacteria</taxon>
        <taxon>Alteromonadales</taxon>
        <taxon>Colwelliaceae</taxon>
        <taxon>Thalassotalea</taxon>
    </lineage>
</organism>